<feature type="domain" description="RSE1/DDB1/CPSF1 second beta-propeller" evidence="6">
    <location>
        <begin position="510"/>
        <end position="1011"/>
    </location>
</feature>
<dbReference type="EMBL" id="QKYT01000043">
    <property type="protein sequence ID" value="RIA96602.1"/>
    <property type="molecule type" value="Genomic_DNA"/>
</dbReference>
<dbReference type="GO" id="GO:0003676">
    <property type="term" value="F:nucleic acid binding"/>
    <property type="evidence" value="ECO:0007669"/>
    <property type="project" value="InterPro"/>
</dbReference>
<accession>A0A397TF96</accession>
<comment type="caution">
    <text evidence="7">The sequence shown here is derived from an EMBL/GenBank/DDBJ whole genome shotgun (WGS) entry which is preliminary data.</text>
</comment>
<feature type="region of interest" description="Disordered" evidence="3">
    <location>
        <begin position="905"/>
        <end position="924"/>
    </location>
</feature>
<dbReference type="PANTHER" id="PTHR10644">
    <property type="entry name" value="DNA REPAIR/RNA PROCESSING CPSF FAMILY"/>
    <property type="match status" value="1"/>
</dbReference>
<dbReference type="InterPro" id="IPR050358">
    <property type="entry name" value="RSE1/DDB1/CFT1"/>
</dbReference>
<feature type="domain" description="RSE1/DDB1/CPSF1 first beta-propeller" evidence="5">
    <location>
        <begin position="91"/>
        <end position="438"/>
    </location>
</feature>
<evidence type="ECO:0000256" key="3">
    <source>
        <dbReference type="SAM" id="MobiDB-lite"/>
    </source>
</evidence>
<evidence type="ECO:0000313" key="8">
    <source>
        <dbReference type="Proteomes" id="UP000265703"/>
    </source>
</evidence>
<dbReference type="InterPro" id="IPR004871">
    <property type="entry name" value="RSE1/DDB1/CPSF1_C"/>
</dbReference>
<evidence type="ECO:0000313" key="7">
    <source>
        <dbReference type="EMBL" id="RIA96602.1"/>
    </source>
</evidence>
<dbReference type="Gene3D" id="1.10.150.910">
    <property type="match status" value="1"/>
</dbReference>
<gene>
    <name evidence="7" type="ORF">C1645_687722</name>
</gene>
<proteinExistence type="predicted"/>
<dbReference type="Pfam" id="PF03178">
    <property type="entry name" value="CPSF_A"/>
    <property type="match status" value="1"/>
</dbReference>
<protein>
    <submittedName>
        <fullName evidence="7">CPSF A subunit region-domain-containing protein</fullName>
    </submittedName>
</protein>
<keyword evidence="2" id="KW-0539">Nucleus</keyword>
<comment type="subcellular location">
    <subcellularLocation>
        <location evidence="1">Nucleus</location>
    </subcellularLocation>
</comment>
<dbReference type="Proteomes" id="UP000265703">
    <property type="component" value="Unassembled WGS sequence"/>
</dbReference>
<dbReference type="InterPro" id="IPR058543">
    <property type="entry name" value="Beta-prop_RSE1/DDB1/CPSF1_2nd"/>
</dbReference>
<dbReference type="STRING" id="658196.A0A397TF96"/>
<feature type="compositionally biased region" description="Polar residues" evidence="3">
    <location>
        <begin position="910"/>
        <end position="922"/>
    </location>
</feature>
<dbReference type="Gene3D" id="2.130.10.10">
    <property type="entry name" value="YVTN repeat-like/Quinoprotein amine dehydrogenase"/>
    <property type="match status" value="2"/>
</dbReference>
<dbReference type="GO" id="GO:0005634">
    <property type="term" value="C:nucleus"/>
    <property type="evidence" value="ECO:0007669"/>
    <property type="project" value="UniProtKB-SubCell"/>
</dbReference>
<reference evidence="7 8" key="1">
    <citation type="submission" date="2018-06" db="EMBL/GenBank/DDBJ databases">
        <title>Comparative genomics reveals the genomic features of Rhizophagus irregularis, R. cerebriforme, R. diaphanum and Gigaspora rosea, and their symbiotic lifestyle signature.</title>
        <authorList>
            <person name="Morin E."/>
            <person name="San Clemente H."/>
            <person name="Chen E.C.H."/>
            <person name="De La Providencia I."/>
            <person name="Hainaut M."/>
            <person name="Kuo A."/>
            <person name="Kohler A."/>
            <person name="Murat C."/>
            <person name="Tang N."/>
            <person name="Roy S."/>
            <person name="Loubradou J."/>
            <person name="Henrissat B."/>
            <person name="Grigoriev I.V."/>
            <person name="Corradi N."/>
            <person name="Roux C."/>
            <person name="Martin F.M."/>
        </authorList>
    </citation>
    <scope>NUCLEOTIDE SEQUENCE [LARGE SCALE GENOMIC DNA]</scope>
    <source>
        <strain evidence="7 8">DAOM 227022</strain>
    </source>
</reference>
<evidence type="ECO:0000256" key="2">
    <source>
        <dbReference type="ARBA" id="ARBA00023242"/>
    </source>
</evidence>
<dbReference type="InterPro" id="IPR015943">
    <property type="entry name" value="WD40/YVTN_repeat-like_dom_sf"/>
</dbReference>
<evidence type="ECO:0000259" key="4">
    <source>
        <dbReference type="Pfam" id="PF03178"/>
    </source>
</evidence>
<dbReference type="Pfam" id="PF23726">
    <property type="entry name" value="Beta-prop_RSE1_2nd"/>
    <property type="match status" value="1"/>
</dbReference>
<evidence type="ECO:0000259" key="5">
    <source>
        <dbReference type="Pfam" id="PF10433"/>
    </source>
</evidence>
<sequence>MSIYPLYKEVFPPTVVDSVVCAAFTSPSDVNVIVARTSFLQIYRFVEDVELITEENTGEDESNLVQELGKDDDQNFLFPTLKPAANPSSSKTAHLELVAQYKLFGNIASMGVVRTISSGINGMDSLLLSFKDAKISLLEWSLATNSIVTVSIHYYEREEFKTEFLANTCPTELRVDPSNRCAVLNFYGNKLAILPFRQEDTANLSEEEIAKIASNFPYLRSIVFDVSSIDSQIKIKNVIDMEFLYGCHEPTLAILFESYQTWPGKSNSIKDTCSVITVTLDISKQKYPVVFTRDTLPQTCLKLIPVPDSMGVIIIAADAIIYIDDSSLGIGIAVNTFASPTTKFPLDTTYEKLGLALEGSYHVILDNKDILLSLSDGDLYVIKLVENEETVTGIRLEEAGNSTLPSCACKFSKGYFILGSRLGDSHLIKYHSSKKDQEKQKTNDYKFIICDTLVNVGPIVDMAFGELAYPESQLHIIQKNLEIVTCSGYSEESSLCIFHRNINPIVNNFFPMEDCTNIWTVSCRDSMFAESSGTKIDSDFFDKYLFISKKDKTMVLGCGEELQELQQTDFYTDGPTINVGCLLNGTRILQVYDHGLRFVDNEGKLSQLIPINETFEKGLIVFANIVDPYVLLLFDNGDISLMKVDERTKNIEFHLRPERINVIPTVSCCIYRDDTDLFSLVKDATPKFSFLKSDQKRKTSIHLSPMNLDDVEFDDLCKGFQTQNLNESIDANPDNKMEIDIEVKLDESPQVLGEVNEENVSGKVEKVKEATYWCTLFKQDGSLEIFKLPEFKEVFLFPHFDLSPSVLFDFASRQNLNSTSQKSEIKEILLINFGKKSKEPYLVARTSVGDIIIYKAYQYIPGIDVFDPFQKSQSQTELSERLAVRFSRVSQEYISRETIYSDIHDKPVSKRSTQQEPNNDINQFDDASERRNFRLEQITRKIIPFSNIGGYNGVFVAGVKPVWLLIANNNFLRSHPMSADGEIKCFTQFHNVHCKQGFLYANHENILRLSELPSDFRYDMEWPVKKIPLRRTSYGIEYHAEMQVYALATSVPVEFILRDENGDPINDVEQGKHGDQLLPDTLKFSLELISPVTWETVDRYDFMEDEQILCIKCVNLQTKSTSSGRKSFIAVGTGFFRGEDVGMRGNVYVFEIIEVVPEPDNPQTNHKYKLLCHEEVKGSVTAICDVKGYLLTCVGPKIFIRAFEDNDRLISVAFIDIQIYGNSVISVKDYILLGDVYKSVWFLGFQEEPAKLILVGKDYHSLEVSCLNYLIDEPMLYIVVADMDKNIHLFQYAPYNVQSFAGQKLIRRGDFHVGAQVKTMLSMPKKELIRNSPIDQGGSRYLEEDTSGSKLLCLCGTLDGSISIITPIPERMYKRLQLLHSKMVTGIQHVAGLNPKAFRLLNSKQKLAINPAKGVLDGDLLFQFQNLAMHRQKEMTKHIGTTVERIIDDLLAVQESCDYF</sequence>
<keyword evidence="8" id="KW-1185">Reference proteome</keyword>
<evidence type="ECO:0000256" key="1">
    <source>
        <dbReference type="ARBA" id="ARBA00004123"/>
    </source>
</evidence>
<dbReference type="InterPro" id="IPR018846">
    <property type="entry name" value="Beta-prop_RSE1/DDB1/CPSF1_1st"/>
</dbReference>
<organism evidence="7 8">
    <name type="scientific">Glomus cerebriforme</name>
    <dbReference type="NCBI Taxonomy" id="658196"/>
    <lineage>
        <taxon>Eukaryota</taxon>
        <taxon>Fungi</taxon>
        <taxon>Fungi incertae sedis</taxon>
        <taxon>Mucoromycota</taxon>
        <taxon>Glomeromycotina</taxon>
        <taxon>Glomeromycetes</taxon>
        <taxon>Glomerales</taxon>
        <taxon>Glomeraceae</taxon>
        <taxon>Glomus</taxon>
    </lineage>
</organism>
<feature type="domain" description="RSE1/DDB1/CPSF1 C-terminal" evidence="4">
    <location>
        <begin position="1083"/>
        <end position="1425"/>
    </location>
</feature>
<evidence type="ECO:0000259" key="6">
    <source>
        <dbReference type="Pfam" id="PF23726"/>
    </source>
</evidence>
<dbReference type="Pfam" id="PF10433">
    <property type="entry name" value="Beta-prop_RSE1_1st"/>
    <property type="match status" value="1"/>
</dbReference>
<dbReference type="OrthoDB" id="6109at2759"/>
<name>A0A397TF96_9GLOM</name>